<evidence type="ECO:0000256" key="5">
    <source>
        <dbReference type="ARBA" id="ARBA00023274"/>
    </source>
</evidence>
<dbReference type="SUPFAM" id="SSF55658">
    <property type="entry name" value="L9 N-domain-like"/>
    <property type="match status" value="1"/>
</dbReference>
<dbReference type="EMBL" id="MBFT01000825">
    <property type="protein sequence ID" value="PVU86907.1"/>
    <property type="molecule type" value="Genomic_DNA"/>
</dbReference>
<dbReference type="Pfam" id="PF03948">
    <property type="entry name" value="Ribosomal_L9_C"/>
    <property type="match status" value="1"/>
</dbReference>
<name>A0A2T9Y3M4_9FUNG</name>
<gene>
    <name evidence="10" type="ORF">BB559_006093</name>
    <name evidence="9" type="ORF">BB559_006327</name>
</gene>
<dbReference type="GO" id="GO:0003735">
    <property type="term" value="F:structural constituent of ribosome"/>
    <property type="evidence" value="ECO:0007669"/>
    <property type="project" value="InterPro"/>
</dbReference>
<dbReference type="GO" id="GO:0006412">
    <property type="term" value="P:translation"/>
    <property type="evidence" value="ECO:0007669"/>
    <property type="project" value="InterPro"/>
</dbReference>
<dbReference type="AlphaFoldDB" id="A0A2T9Y3M4"/>
<evidence type="ECO:0000313" key="10">
    <source>
        <dbReference type="EMBL" id="PVU87340.1"/>
    </source>
</evidence>
<dbReference type="GO" id="GO:0019843">
    <property type="term" value="F:rRNA binding"/>
    <property type="evidence" value="ECO:0007669"/>
    <property type="project" value="UniProtKB-KW"/>
</dbReference>
<comment type="similarity">
    <text evidence="1">Belongs to the bacterial ribosomal protein bL9 family.</text>
</comment>
<dbReference type="GO" id="GO:1990904">
    <property type="term" value="C:ribonucleoprotein complex"/>
    <property type="evidence" value="ECO:0007669"/>
    <property type="project" value="UniProtKB-KW"/>
</dbReference>
<proteinExistence type="inferred from homology"/>
<evidence type="ECO:0000259" key="8">
    <source>
        <dbReference type="Pfam" id="PF03948"/>
    </source>
</evidence>
<dbReference type="STRING" id="61424.A0A2T9Y3M4"/>
<dbReference type="SUPFAM" id="SSF55653">
    <property type="entry name" value="Ribosomal protein L9 C-domain"/>
    <property type="match status" value="1"/>
</dbReference>
<keyword evidence="11" id="KW-1185">Reference proteome</keyword>
<sequence>MFSAAIKNTIYNPGLLLARSFSRKAKINVKLLKSVKHLGDSGVVVQVKPGHMRRVLYPQRLAVYVMKNFGPARPQNEESKIEKEKALEAKQTTFAPVVEKPNTEALLKKLELISTLKFSRKPVGKSVEGESQQIYGSVTKNDIVAYLRNTHDIVLSKESLECEERMKTIGNHDCIVNIDGNTKHKLIVSIEPLENSGI</sequence>
<organism evidence="9 11">
    <name type="scientific">Furculomyces boomerangus</name>
    <dbReference type="NCBI Taxonomy" id="61424"/>
    <lineage>
        <taxon>Eukaryota</taxon>
        <taxon>Fungi</taxon>
        <taxon>Fungi incertae sedis</taxon>
        <taxon>Zoopagomycota</taxon>
        <taxon>Kickxellomycotina</taxon>
        <taxon>Harpellomycetes</taxon>
        <taxon>Harpellales</taxon>
        <taxon>Harpellaceae</taxon>
        <taxon>Furculomyces</taxon>
    </lineage>
</organism>
<keyword evidence="2" id="KW-0699">rRNA-binding</keyword>
<dbReference type="InterPro" id="IPR020069">
    <property type="entry name" value="Ribosomal_bL9_C"/>
</dbReference>
<evidence type="ECO:0000256" key="2">
    <source>
        <dbReference type="ARBA" id="ARBA00022730"/>
    </source>
</evidence>
<dbReference type="InterPro" id="IPR020070">
    <property type="entry name" value="Ribosomal_bL9_N"/>
</dbReference>
<evidence type="ECO:0000256" key="1">
    <source>
        <dbReference type="ARBA" id="ARBA00010605"/>
    </source>
</evidence>
<evidence type="ECO:0000259" key="7">
    <source>
        <dbReference type="Pfam" id="PF01281"/>
    </source>
</evidence>
<keyword evidence="4" id="KW-0689">Ribosomal protein</keyword>
<dbReference type="Pfam" id="PF01281">
    <property type="entry name" value="Ribosomal_L9_N"/>
    <property type="match status" value="1"/>
</dbReference>
<dbReference type="GO" id="GO:0005840">
    <property type="term" value="C:ribosome"/>
    <property type="evidence" value="ECO:0007669"/>
    <property type="project" value="UniProtKB-KW"/>
</dbReference>
<dbReference type="Proteomes" id="UP000245699">
    <property type="component" value="Unassembled WGS sequence"/>
</dbReference>
<protein>
    <recommendedName>
        <fullName evidence="6">50S ribosomal protein L9, chloroplastic</fullName>
    </recommendedName>
</protein>
<feature type="domain" description="Large ribosomal subunit protein bL9 C-terminal" evidence="8">
    <location>
        <begin position="128"/>
        <end position="191"/>
    </location>
</feature>
<evidence type="ECO:0000256" key="4">
    <source>
        <dbReference type="ARBA" id="ARBA00022980"/>
    </source>
</evidence>
<dbReference type="InterPro" id="IPR009027">
    <property type="entry name" value="Ribosomal_bL9/RNase_H1_N"/>
</dbReference>
<keyword evidence="3" id="KW-0694">RNA-binding</keyword>
<dbReference type="Gene3D" id="3.10.430.100">
    <property type="entry name" value="Ribosomal protein L9, C-terminal domain"/>
    <property type="match status" value="1"/>
</dbReference>
<evidence type="ECO:0000256" key="6">
    <source>
        <dbReference type="ARBA" id="ARBA00035427"/>
    </source>
</evidence>
<dbReference type="InterPro" id="IPR036935">
    <property type="entry name" value="Ribosomal_bL9_N_sf"/>
</dbReference>
<dbReference type="Gene3D" id="3.40.5.10">
    <property type="entry name" value="Ribosomal protein L9, N-terminal domain"/>
    <property type="match status" value="1"/>
</dbReference>
<dbReference type="OrthoDB" id="5555409at2759"/>
<dbReference type="EMBL" id="MBFT01000761">
    <property type="protein sequence ID" value="PVU87340.1"/>
    <property type="molecule type" value="Genomic_DNA"/>
</dbReference>
<comment type="caution">
    <text evidence="9">The sequence shown here is derived from an EMBL/GenBank/DDBJ whole genome shotgun (WGS) entry which is preliminary data.</text>
</comment>
<dbReference type="PANTHER" id="PTHR21368">
    <property type="entry name" value="50S RIBOSOMAL PROTEIN L9"/>
    <property type="match status" value="1"/>
</dbReference>
<dbReference type="InterPro" id="IPR000244">
    <property type="entry name" value="Ribosomal_bL9"/>
</dbReference>
<evidence type="ECO:0000313" key="9">
    <source>
        <dbReference type="EMBL" id="PVU86907.1"/>
    </source>
</evidence>
<evidence type="ECO:0000256" key="3">
    <source>
        <dbReference type="ARBA" id="ARBA00022884"/>
    </source>
</evidence>
<evidence type="ECO:0000313" key="11">
    <source>
        <dbReference type="Proteomes" id="UP000245699"/>
    </source>
</evidence>
<dbReference type="InterPro" id="IPR036791">
    <property type="entry name" value="Ribosomal_bL9_C_sf"/>
</dbReference>
<feature type="domain" description="Ribosomal protein L9" evidence="7">
    <location>
        <begin position="28"/>
        <end position="65"/>
    </location>
</feature>
<keyword evidence="5" id="KW-0687">Ribonucleoprotein</keyword>
<reference evidence="9 11" key="1">
    <citation type="journal article" date="2018" name="MBio">
        <title>Comparative Genomics Reveals the Core Gene Toolbox for the Fungus-Insect Symbiosis.</title>
        <authorList>
            <person name="Wang Y."/>
            <person name="Stata M."/>
            <person name="Wang W."/>
            <person name="Stajich J.E."/>
            <person name="White M.M."/>
            <person name="Moncalvo J.M."/>
        </authorList>
    </citation>
    <scope>NUCLEOTIDE SEQUENCE [LARGE SCALE GENOMIC DNA]</scope>
    <source>
        <strain evidence="9 11">AUS-77-4</strain>
    </source>
</reference>
<accession>A0A2T9Y3M4</accession>